<accession>A0AAV5VBA1</accession>
<feature type="domain" description="TFIIS N-terminal" evidence="3">
    <location>
        <begin position="51"/>
        <end position="130"/>
    </location>
</feature>
<evidence type="ECO:0000313" key="4">
    <source>
        <dbReference type="EMBL" id="GMT16951.1"/>
    </source>
</evidence>
<keyword evidence="5" id="KW-1185">Reference proteome</keyword>
<feature type="compositionally biased region" description="Low complexity" evidence="2">
    <location>
        <begin position="130"/>
        <end position="139"/>
    </location>
</feature>
<dbReference type="Gene3D" id="1.20.930.10">
    <property type="entry name" value="Conserved domain common to transcription factors TFIIS, elongin A, CRSP70"/>
    <property type="match status" value="1"/>
</dbReference>
<feature type="region of interest" description="Disordered" evidence="2">
    <location>
        <begin position="390"/>
        <end position="478"/>
    </location>
</feature>
<dbReference type="Pfam" id="PF08711">
    <property type="entry name" value="Med26"/>
    <property type="match status" value="1"/>
</dbReference>
<evidence type="ECO:0000256" key="2">
    <source>
        <dbReference type="SAM" id="MobiDB-lite"/>
    </source>
</evidence>
<evidence type="ECO:0000313" key="5">
    <source>
        <dbReference type="Proteomes" id="UP001432322"/>
    </source>
</evidence>
<sequence>MVACAVAASAVHSSSSVVGGGERRAPVASPEVSRAALLPPKAGAMAVTPAASVEQLKQQLQTAIENKDSEKATLAIDGLERVILTREVLESTRIGLAVNNARKEMSELWPPLAKKCRGLIKGWQKLVEPTTNSSSASTSRNGTPGLVSPAIGRRLTPHTPASKRITPGIASERASNLSPANGSYAPKGACSTSSSRVQSPVLHKSQSVGCDLKDENGIVRNGKRKPDEPAIGTTPSTIKRAKTTASGLSSVGGALTSPVPPSTPSLIETRRAAVQSTSDLVAQLTSNLPQHLGFEDAAKAHEEKVKREIEDQQLATALATGGLPPQSPYVFDKKRKYERKKPLTGTPSSAASSSSSTTTVRIVTPPVDEERKGGLVLKLSLSRTTTDCGSIAQTAAAASERERKEEKERRKKEKRESASLHASKSAPSLAMMDKTLSGGGPSTSDGVPSTMTSSGGVGGTTTTSSMRNATTTSATTNGVKKEKVRRVLANIDWFSMVPSIDELQKRVEKGKERRQLLSGMTDSEKAYTVHVGDRVVLALPYIEIEDKPDFLKFNYPDPGRFYAEENFVGGLMERPVDAAAAAAAAATPSTSAAAAT</sequence>
<dbReference type="PROSITE" id="PS51319">
    <property type="entry name" value="TFIIS_N"/>
    <property type="match status" value="1"/>
</dbReference>
<feature type="compositionally biased region" description="Polar residues" evidence="2">
    <location>
        <begin position="233"/>
        <end position="249"/>
    </location>
</feature>
<dbReference type="PANTHER" id="PTHR15201:SF1">
    <property type="entry name" value="MEDIATOR OF RNA POLYMERASE II TRANSCRIPTION SUBUNIT 26"/>
    <property type="match status" value="1"/>
</dbReference>
<protein>
    <recommendedName>
        <fullName evidence="3">TFIIS N-terminal domain-containing protein</fullName>
    </recommendedName>
</protein>
<comment type="caution">
    <text evidence="4">The sequence shown here is derived from an EMBL/GenBank/DDBJ whole genome shotgun (WGS) entry which is preliminary data.</text>
</comment>
<dbReference type="GO" id="GO:0006357">
    <property type="term" value="P:regulation of transcription by RNA polymerase II"/>
    <property type="evidence" value="ECO:0007669"/>
    <property type="project" value="InterPro"/>
</dbReference>
<dbReference type="EMBL" id="BTSY01000002">
    <property type="protein sequence ID" value="GMT16951.1"/>
    <property type="molecule type" value="Genomic_DNA"/>
</dbReference>
<dbReference type="AlphaFoldDB" id="A0AAV5VBA1"/>
<dbReference type="GO" id="GO:0003712">
    <property type="term" value="F:transcription coregulator activity"/>
    <property type="evidence" value="ECO:0007669"/>
    <property type="project" value="TreeGrafter"/>
</dbReference>
<name>A0AAV5VBA1_9BILA</name>
<evidence type="ECO:0000259" key="3">
    <source>
        <dbReference type="PROSITE" id="PS51319"/>
    </source>
</evidence>
<gene>
    <name evidence="4" type="ORF">PFISCL1PPCAC_8248</name>
</gene>
<organism evidence="4 5">
    <name type="scientific">Pristionchus fissidentatus</name>
    <dbReference type="NCBI Taxonomy" id="1538716"/>
    <lineage>
        <taxon>Eukaryota</taxon>
        <taxon>Metazoa</taxon>
        <taxon>Ecdysozoa</taxon>
        <taxon>Nematoda</taxon>
        <taxon>Chromadorea</taxon>
        <taxon>Rhabditida</taxon>
        <taxon>Rhabditina</taxon>
        <taxon>Diplogasteromorpha</taxon>
        <taxon>Diplogasteroidea</taxon>
        <taxon>Neodiplogasteridae</taxon>
        <taxon>Pristionchus</taxon>
    </lineage>
</organism>
<feature type="region of interest" description="Disordered" evidence="2">
    <location>
        <begin position="338"/>
        <end position="367"/>
    </location>
</feature>
<dbReference type="GO" id="GO:0016592">
    <property type="term" value="C:mediator complex"/>
    <property type="evidence" value="ECO:0007669"/>
    <property type="project" value="InterPro"/>
</dbReference>
<dbReference type="GO" id="GO:0010628">
    <property type="term" value="P:positive regulation of gene expression"/>
    <property type="evidence" value="ECO:0007669"/>
    <property type="project" value="TreeGrafter"/>
</dbReference>
<dbReference type="InterPro" id="IPR035441">
    <property type="entry name" value="TFIIS/LEDGF_dom_sf"/>
</dbReference>
<feature type="region of interest" description="Disordered" evidence="2">
    <location>
        <begin position="129"/>
        <end position="265"/>
    </location>
</feature>
<dbReference type="InterPro" id="IPR042376">
    <property type="entry name" value="MED26"/>
</dbReference>
<reference evidence="4" key="1">
    <citation type="submission" date="2023-10" db="EMBL/GenBank/DDBJ databases">
        <title>Genome assembly of Pristionchus species.</title>
        <authorList>
            <person name="Yoshida K."/>
            <person name="Sommer R.J."/>
        </authorList>
    </citation>
    <scope>NUCLEOTIDE SEQUENCE</scope>
    <source>
        <strain evidence="4">RS5133</strain>
    </source>
</reference>
<comment type="subcellular location">
    <subcellularLocation>
        <location evidence="1">Nucleus</location>
    </subcellularLocation>
</comment>
<dbReference type="PANTHER" id="PTHR15201">
    <property type="entry name" value="CRSP70"/>
    <property type="match status" value="1"/>
</dbReference>
<keyword evidence="1" id="KW-0539">Nucleus</keyword>
<feature type="compositionally biased region" description="Low complexity" evidence="2">
    <location>
        <begin position="348"/>
        <end position="359"/>
    </location>
</feature>
<evidence type="ECO:0000256" key="1">
    <source>
        <dbReference type="PROSITE-ProRule" id="PRU00649"/>
    </source>
</evidence>
<dbReference type="Proteomes" id="UP001432322">
    <property type="component" value="Unassembled WGS sequence"/>
</dbReference>
<dbReference type="InterPro" id="IPR017923">
    <property type="entry name" value="TFIIS_N"/>
</dbReference>
<dbReference type="GO" id="GO:0070847">
    <property type="term" value="C:core mediator complex"/>
    <property type="evidence" value="ECO:0007669"/>
    <property type="project" value="TreeGrafter"/>
</dbReference>
<feature type="compositionally biased region" description="Basic and acidic residues" evidence="2">
    <location>
        <begin position="399"/>
        <end position="418"/>
    </location>
</feature>
<feature type="compositionally biased region" description="Polar residues" evidence="2">
    <location>
        <begin position="190"/>
        <end position="208"/>
    </location>
</feature>
<feature type="compositionally biased region" description="Low complexity" evidence="2">
    <location>
        <begin position="446"/>
        <end position="477"/>
    </location>
</feature>
<proteinExistence type="predicted"/>
<dbReference type="SUPFAM" id="SSF47676">
    <property type="entry name" value="Conserved domain common to transcription factors TFIIS, elongin A, CRSP70"/>
    <property type="match status" value="1"/>
</dbReference>